<dbReference type="InterPro" id="IPR027843">
    <property type="entry name" value="DUF4440"/>
</dbReference>
<proteinExistence type="predicted"/>
<feature type="chain" id="PRO_5046285094" evidence="1">
    <location>
        <begin position="34"/>
        <end position="177"/>
    </location>
</feature>
<evidence type="ECO:0000256" key="1">
    <source>
        <dbReference type="SAM" id="SignalP"/>
    </source>
</evidence>
<dbReference type="InterPro" id="IPR032710">
    <property type="entry name" value="NTF2-like_dom_sf"/>
</dbReference>
<keyword evidence="1" id="KW-0732">Signal</keyword>
<name>A0ABX1CQ02_9SPHN</name>
<comment type="caution">
    <text evidence="3">The sequence shown here is derived from an EMBL/GenBank/DDBJ whole genome shotgun (WGS) entry which is preliminary data.</text>
</comment>
<accession>A0ABX1CQ02</accession>
<dbReference type="RefSeq" id="WP_168135113.1">
    <property type="nucleotide sequence ID" value="NZ_JAAVJH010000008.1"/>
</dbReference>
<protein>
    <submittedName>
        <fullName evidence="3">Nuclear transport factor 2 family protein</fullName>
    </submittedName>
</protein>
<organism evidence="3 4">
    <name type="scientific">Sphingomonas corticis</name>
    <dbReference type="NCBI Taxonomy" id="2722791"/>
    <lineage>
        <taxon>Bacteria</taxon>
        <taxon>Pseudomonadati</taxon>
        <taxon>Pseudomonadota</taxon>
        <taxon>Alphaproteobacteria</taxon>
        <taxon>Sphingomonadales</taxon>
        <taxon>Sphingomonadaceae</taxon>
        <taxon>Sphingomonas</taxon>
    </lineage>
</organism>
<dbReference type="SUPFAM" id="SSF54427">
    <property type="entry name" value="NTF2-like"/>
    <property type="match status" value="1"/>
</dbReference>
<dbReference type="Proteomes" id="UP000732399">
    <property type="component" value="Unassembled WGS sequence"/>
</dbReference>
<dbReference type="EMBL" id="JAAVJH010000008">
    <property type="protein sequence ID" value="NJR79554.1"/>
    <property type="molecule type" value="Genomic_DNA"/>
</dbReference>
<sequence>MRSDRAPHRERKAAMWTSLALAAAAFAAVPALAQPAAGVTMPAGIGAAYGRLGKAMMAHDAAGVRTVWADDFVVNAPNNAVLRREQVIAVMERDFLDYRDFRKHVTFVEQKPEVTVVMGYDTMVPTKGPGAGRQVMRPFTDVWAKRSAGWQLIARQATIAATAPPAVPIGPDRQGPR</sequence>
<keyword evidence="4" id="KW-1185">Reference proteome</keyword>
<dbReference type="Gene3D" id="3.10.450.50">
    <property type="match status" value="1"/>
</dbReference>
<dbReference type="Pfam" id="PF14534">
    <property type="entry name" value="DUF4440"/>
    <property type="match status" value="1"/>
</dbReference>
<feature type="domain" description="DUF4440" evidence="2">
    <location>
        <begin position="47"/>
        <end position="152"/>
    </location>
</feature>
<reference evidence="3 4" key="1">
    <citation type="submission" date="2020-03" db="EMBL/GenBank/DDBJ databases">
        <authorList>
            <person name="Wang L."/>
            <person name="He N."/>
            <person name="Li Y."/>
            <person name="Fang Y."/>
            <person name="Zhang F."/>
        </authorList>
    </citation>
    <scope>NUCLEOTIDE SEQUENCE [LARGE SCALE GENOMIC DNA]</scope>
    <source>
        <strain evidence="3 4">36D10-4-7</strain>
    </source>
</reference>
<feature type="signal peptide" evidence="1">
    <location>
        <begin position="1"/>
        <end position="33"/>
    </location>
</feature>
<evidence type="ECO:0000313" key="4">
    <source>
        <dbReference type="Proteomes" id="UP000732399"/>
    </source>
</evidence>
<evidence type="ECO:0000259" key="2">
    <source>
        <dbReference type="Pfam" id="PF14534"/>
    </source>
</evidence>
<gene>
    <name evidence="3" type="ORF">HBH26_13275</name>
</gene>
<evidence type="ECO:0000313" key="3">
    <source>
        <dbReference type="EMBL" id="NJR79554.1"/>
    </source>
</evidence>